<dbReference type="Proteomes" id="UP001214530">
    <property type="component" value="Chromosome"/>
</dbReference>
<dbReference type="EMBL" id="CP119313">
    <property type="protein sequence ID" value="WEK18671.1"/>
    <property type="molecule type" value="Genomic_DNA"/>
</dbReference>
<accession>A0AAJ5W7L3</accession>
<gene>
    <name evidence="1" type="ORF">P0Y49_17940</name>
</gene>
<organism evidence="1 2">
    <name type="scientific">Candidatus Pedobacter colombiensis</name>
    <dbReference type="NCBI Taxonomy" id="3121371"/>
    <lineage>
        <taxon>Bacteria</taxon>
        <taxon>Pseudomonadati</taxon>
        <taxon>Bacteroidota</taxon>
        <taxon>Sphingobacteriia</taxon>
        <taxon>Sphingobacteriales</taxon>
        <taxon>Sphingobacteriaceae</taxon>
        <taxon>Pedobacter</taxon>
    </lineage>
</organism>
<evidence type="ECO:0000313" key="1">
    <source>
        <dbReference type="EMBL" id="WEK18671.1"/>
    </source>
</evidence>
<name>A0AAJ5W7L3_9SPHI</name>
<proteinExistence type="predicted"/>
<sequence length="79" mass="9285">MQKHSLKNNDELIQGIRTILSNDRCSFSDEEQVLLNDCIDKLEESKTEPNPHVQKLTFVKVLEILLRIFTFIDHVKDLF</sequence>
<protein>
    <submittedName>
        <fullName evidence="1">Uncharacterized protein</fullName>
    </submittedName>
</protein>
<evidence type="ECO:0000313" key="2">
    <source>
        <dbReference type="Proteomes" id="UP001214530"/>
    </source>
</evidence>
<reference evidence="1" key="1">
    <citation type="submission" date="2023-03" db="EMBL/GenBank/DDBJ databases">
        <title>Andean soil-derived lignocellulolytic bacterial consortium as a source of novel taxa and putative plastic-active enzymes.</title>
        <authorList>
            <person name="Diaz-Garcia L."/>
            <person name="Chuvochina M."/>
            <person name="Feuerriegel G."/>
            <person name="Bunk B."/>
            <person name="Sproer C."/>
            <person name="Streit W.R."/>
            <person name="Rodriguez L.M."/>
            <person name="Overmann J."/>
            <person name="Jimenez D.J."/>
        </authorList>
    </citation>
    <scope>NUCLEOTIDE SEQUENCE</scope>
    <source>
        <strain evidence="1">MAG 3858</strain>
    </source>
</reference>
<dbReference type="AlphaFoldDB" id="A0AAJ5W7L3"/>